<accession>W2TQP4</accession>
<dbReference type="PROSITE" id="PS51456">
    <property type="entry name" value="MYOSIN_MOTOR"/>
    <property type="match status" value="1"/>
</dbReference>
<dbReference type="GO" id="GO:0007015">
    <property type="term" value="P:actin filament organization"/>
    <property type="evidence" value="ECO:0007669"/>
    <property type="project" value="TreeGrafter"/>
</dbReference>
<feature type="domain" description="Myosin motor" evidence="7">
    <location>
        <begin position="45"/>
        <end position="174"/>
    </location>
</feature>
<keyword evidence="3 6" id="KW-0518">Myosin</keyword>
<dbReference type="GO" id="GO:0051015">
    <property type="term" value="F:actin filament binding"/>
    <property type="evidence" value="ECO:0007669"/>
    <property type="project" value="TreeGrafter"/>
</dbReference>
<keyword evidence="1" id="KW-0547">Nucleotide-binding</keyword>
<evidence type="ECO:0000256" key="1">
    <source>
        <dbReference type="ARBA" id="ARBA00022741"/>
    </source>
</evidence>
<dbReference type="GO" id="GO:0098858">
    <property type="term" value="C:actin-based cell projection"/>
    <property type="evidence" value="ECO:0007669"/>
    <property type="project" value="TreeGrafter"/>
</dbReference>
<evidence type="ECO:0000313" key="9">
    <source>
        <dbReference type="Proteomes" id="UP000053676"/>
    </source>
</evidence>
<dbReference type="AlphaFoldDB" id="W2TQP4"/>
<dbReference type="GO" id="GO:0005737">
    <property type="term" value="C:cytoplasm"/>
    <property type="evidence" value="ECO:0007669"/>
    <property type="project" value="TreeGrafter"/>
</dbReference>
<name>W2TQP4_NECAM</name>
<evidence type="ECO:0000256" key="6">
    <source>
        <dbReference type="PROSITE-ProRule" id="PRU00782"/>
    </source>
</evidence>
<dbReference type="GO" id="GO:0005524">
    <property type="term" value="F:ATP binding"/>
    <property type="evidence" value="ECO:0007669"/>
    <property type="project" value="UniProtKB-KW"/>
</dbReference>
<dbReference type="SUPFAM" id="SSF52540">
    <property type="entry name" value="P-loop containing nucleoside triphosphate hydrolases"/>
    <property type="match status" value="1"/>
</dbReference>
<evidence type="ECO:0000256" key="2">
    <source>
        <dbReference type="ARBA" id="ARBA00022840"/>
    </source>
</evidence>
<dbReference type="KEGG" id="nai:NECAME_01748"/>
<dbReference type="Pfam" id="PF00063">
    <property type="entry name" value="Myosin_head"/>
    <property type="match status" value="2"/>
</dbReference>
<dbReference type="PANTHER" id="PTHR13140:SF709">
    <property type="entry name" value="UNCONVENTIONAL MYOSIN-XV"/>
    <property type="match status" value="1"/>
</dbReference>
<reference evidence="9" key="1">
    <citation type="journal article" date="2014" name="Nat. Genet.">
        <title>Genome of the human hookworm Necator americanus.</title>
        <authorList>
            <person name="Tang Y.T."/>
            <person name="Gao X."/>
            <person name="Rosa B.A."/>
            <person name="Abubucker S."/>
            <person name="Hallsworth-Pepin K."/>
            <person name="Martin J."/>
            <person name="Tyagi R."/>
            <person name="Heizer E."/>
            <person name="Zhang X."/>
            <person name="Bhonagiri-Palsikar V."/>
            <person name="Minx P."/>
            <person name="Warren W.C."/>
            <person name="Wang Q."/>
            <person name="Zhan B."/>
            <person name="Hotez P.J."/>
            <person name="Sternberg P.W."/>
            <person name="Dougall A."/>
            <person name="Gaze S.T."/>
            <person name="Mulvenna J."/>
            <person name="Sotillo J."/>
            <person name="Ranganathan S."/>
            <person name="Rabelo E.M."/>
            <person name="Wilson R.K."/>
            <person name="Felgner P.L."/>
            <person name="Bethony J."/>
            <person name="Hawdon J.M."/>
            <person name="Gasser R.B."/>
            <person name="Loukas A."/>
            <person name="Mitreva M."/>
        </authorList>
    </citation>
    <scope>NUCLEOTIDE SEQUENCE [LARGE SCALE GENOMIC DNA]</scope>
</reference>
<keyword evidence="9" id="KW-1185">Reference proteome</keyword>
<dbReference type="InterPro" id="IPR027417">
    <property type="entry name" value="P-loop_NTPase"/>
</dbReference>
<evidence type="ECO:0000313" key="8">
    <source>
        <dbReference type="EMBL" id="ETN83441.1"/>
    </source>
</evidence>
<dbReference type="GO" id="GO:0016020">
    <property type="term" value="C:membrane"/>
    <property type="evidence" value="ECO:0007669"/>
    <property type="project" value="TreeGrafter"/>
</dbReference>
<dbReference type="Gene3D" id="3.40.850.10">
    <property type="entry name" value="Kinesin motor domain"/>
    <property type="match status" value="2"/>
</dbReference>
<dbReference type="GO" id="GO:0016459">
    <property type="term" value="C:myosin complex"/>
    <property type="evidence" value="ECO:0007669"/>
    <property type="project" value="UniProtKB-KW"/>
</dbReference>
<keyword evidence="4" id="KW-0505">Motor protein</keyword>
<proteinExistence type="inferred from homology"/>
<comment type="similarity">
    <text evidence="6">Belongs to the TRAFAC class myosin-kinesin ATPase superfamily. Myosin family.</text>
</comment>
<dbReference type="InterPro" id="IPR036961">
    <property type="entry name" value="Kinesin_motor_dom_sf"/>
</dbReference>
<dbReference type="EMBL" id="KI658196">
    <property type="protein sequence ID" value="ETN83441.1"/>
    <property type="molecule type" value="Genomic_DNA"/>
</dbReference>
<gene>
    <name evidence="8" type="ORF">NECAME_01748</name>
</gene>
<dbReference type="OrthoDB" id="10055605at2759"/>
<dbReference type="Proteomes" id="UP000053676">
    <property type="component" value="Unassembled WGS sequence"/>
</dbReference>
<organism evidence="8 9">
    <name type="scientific">Necator americanus</name>
    <name type="common">Human hookworm</name>
    <dbReference type="NCBI Taxonomy" id="51031"/>
    <lineage>
        <taxon>Eukaryota</taxon>
        <taxon>Metazoa</taxon>
        <taxon>Ecdysozoa</taxon>
        <taxon>Nematoda</taxon>
        <taxon>Chromadorea</taxon>
        <taxon>Rhabditida</taxon>
        <taxon>Rhabditina</taxon>
        <taxon>Rhabditomorpha</taxon>
        <taxon>Strongyloidea</taxon>
        <taxon>Ancylostomatidae</taxon>
        <taxon>Bunostominae</taxon>
        <taxon>Necator</taxon>
    </lineage>
</organism>
<evidence type="ECO:0000256" key="4">
    <source>
        <dbReference type="ARBA" id="ARBA00023175"/>
    </source>
</evidence>
<dbReference type="GO" id="GO:0000146">
    <property type="term" value="F:microfilament motor activity"/>
    <property type="evidence" value="ECO:0007669"/>
    <property type="project" value="TreeGrafter"/>
</dbReference>
<keyword evidence="5 6" id="KW-0009">Actin-binding</keyword>
<evidence type="ECO:0000259" key="7">
    <source>
        <dbReference type="PROSITE" id="PS51456"/>
    </source>
</evidence>
<evidence type="ECO:0000256" key="3">
    <source>
        <dbReference type="ARBA" id="ARBA00023123"/>
    </source>
</evidence>
<keyword evidence="2" id="KW-0067">ATP-binding</keyword>
<sequence length="174" mass="19858">MVAFASDGGGPLTTYNNWLCHKNDIVYRLPTILYKIPNNDTILSDISIRLPHPTDTSEERVLSEIEDRFNKKRIYTNVGGVLLFINPFEKYSIYDESVIAQYQQFNKYAGESSSGKSFNAYQVMKYLATSHNSKVTVKHIDAITTIFNSFGCAKTVKNDDATRFGYCMDFLYNK</sequence>
<protein>
    <recommendedName>
        <fullName evidence="7">Myosin motor domain-containing protein</fullName>
    </recommendedName>
</protein>
<dbReference type="InterPro" id="IPR001609">
    <property type="entry name" value="Myosin_head_motor_dom-like"/>
</dbReference>
<dbReference type="PANTHER" id="PTHR13140">
    <property type="entry name" value="MYOSIN"/>
    <property type="match status" value="1"/>
</dbReference>
<comment type="caution">
    <text evidence="6">Lacks conserved residue(s) required for the propagation of feature annotation.</text>
</comment>
<evidence type="ECO:0000256" key="5">
    <source>
        <dbReference type="ARBA" id="ARBA00023203"/>
    </source>
</evidence>
<dbReference type="STRING" id="51031.W2TQP4"/>